<keyword evidence="3" id="KW-1185">Reference proteome</keyword>
<dbReference type="Proteomes" id="UP000197174">
    <property type="component" value="Unassembled WGS sequence"/>
</dbReference>
<evidence type="ECO:0000256" key="1">
    <source>
        <dbReference type="SAM" id="SignalP"/>
    </source>
</evidence>
<protein>
    <recommendedName>
        <fullName evidence="4">Cold-shock protein</fullName>
    </recommendedName>
</protein>
<keyword evidence="1" id="KW-0732">Signal</keyword>
<dbReference type="RefSeq" id="WP_088646882.1">
    <property type="nucleotide sequence ID" value="NZ_MZMV01000068.1"/>
</dbReference>
<reference evidence="2 3" key="1">
    <citation type="submission" date="2017-03" db="EMBL/GenBank/DDBJ databases">
        <title>Whole genome sequence of Micromonospora wenchangensis, isolated from mangrove soil.</title>
        <authorList>
            <person name="Yang H."/>
        </authorList>
    </citation>
    <scope>NUCLEOTIDE SEQUENCE [LARGE SCALE GENOMIC DNA]</scope>
    <source>
        <strain evidence="2 3">CCTCC AA 2012002</strain>
    </source>
</reference>
<organism evidence="2 3">
    <name type="scientific">Micromonospora wenchangensis</name>
    <dbReference type="NCBI Taxonomy" id="1185415"/>
    <lineage>
        <taxon>Bacteria</taxon>
        <taxon>Bacillati</taxon>
        <taxon>Actinomycetota</taxon>
        <taxon>Actinomycetes</taxon>
        <taxon>Micromonosporales</taxon>
        <taxon>Micromonosporaceae</taxon>
        <taxon>Micromonospora</taxon>
    </lineage>
</organism>
<evidence type="ECO:0000313" key="2">
    <source>
        <dbReference type="EMBL" id="OWV00530.1"/>
    </source>
</evidence>
<proteinExistence type="predicted"/>
<feature type="chain" id="PRO_5012535123" description="Cold-shock protein" evidence="1">
    <location>
        <begin position="23"/>
        <end position="284"/>
    </location>
</feature>
<evidence type="ECO:0008006" key="4">
    <source>
        <dbReference type="Google" id="ProtNLM"/>
    </source>
</evidence>
<dbReference type="PROSITE" id="PS51257">
    <property type="entry name" value="PROKAR_LIPOPROTEIN"/>
    <property type="match status" value="1"/>
</dbReference>
<name>A0A246REV0_9ACTN</name>
<gene>
    <name evidence="2" type="ORF">B5D80_27675</name>
</gene>
<evidence type="ECO:0000313" key="3">
    <source>
        <dbReference type="Proteomes" id="UP000197174"/>
    </source>
</evidence>
<sequence length="284" mass="29007">MTSFRGVWVAVVPVLLLTAACAGQDGAGIAPDAAPTSLPANVPVLRIDQTGGFVRPETNVTRLPSVSVYADGRVITQGPTVLSYPGPALPNVQVRTISKAEVAKLVEQARAAGVGGAVDVGTPKITDVTTTRFTIRGTVGSEQLEVYALGEATGPEAGLTPAQQAAREKLRTFADKLTDPGSAATQPYQPTAIAAVAGPWVATPETAKQPRMEWPGPVLPGASLGEGLDLGCVTVTGAAVQQLIATAGKANAATPWTSGGKPWTVTLRPLLPDETDCASLTAGR</sequence>
<feature type="signal peptide" evidence="1">
    <location>
        <begin position="1"/>
        <end position="22"/>
    </location>
</feature>
<accession>A0A246REV0</accession>
<dbReference type="AlphaFoldDB" id="A0A246REV0"/>
<dbReference type="EMBL" id="MZMV01000068">
    <property type="protein sequence ID" value="OWV00530.1"/>
    <property type="molecule type" value="Genomic_DNA"/>
</dbReference>
<comment type="caution">
    <text evidence="2">The sequence shown here is derived from an EMBL/GenBank/DDBJ whole genome shotgun (WGS) entry which is preliminary data.</text>
</comment>
<dbReference type="OrthoDB" id="5184982at2"/>